<evidence type="ECO:0000313" key="2">
    <source>
        <dbReference type="Proteomes" id="UP000271098"/>
    </source>
</evidence>
<keyword evidence="2" id="KW-1185">Reference proteome</keyword>
<dbReference type="Proteomes" id="UP000271098">
    <property type="component" value="Unassembled WGS sequence"/>
</dbReference>
<organism evidence="3">
    <name type="scientific">Gongylonema pulchrum</name>
    <dbReference type="NCBI Taxonomy" id="637853"/>
    <lineage>
        <taxon>Eukaryota</taxon>
        <taxon>Metazoa</taxon>
        <taxon>Ecdysozoa</taxon>
        <taxon>Nematoda</taxon>
        <taxon>Chromadorea</taxon>
        <taxon>Rhabditida</taxon>
        <taxon>Spirurina</taxon>
        <taxon>Spiruromorpha</taxon>
        <taxon>Spiruroidea</taxon>
        <taxon>Gongylonematidae</taxon>
        <taxon>Gongylonema</taxon>
    </lineage>
</organism>
<reference evidence="1 2" key="2">
    <citation type="submission" date="2018-11" db="EMBL/GenBank/DDBJ databases">
        <authorList>
            <consortium name="Pathogen Informatics"/>
        </authorList>
    </citation>
    <scope>NUCLEOTIDE SEQUENCE [LARGE SCALE GENOMIC DNA]</scope>
</reference>
<protein>
    <submittedName>
        <fullName evidence="1 3">Uncharacterized protein</fullName>
    </submittedName>
</protein>
<gene>
    <name evidence="1" type="ORF">GPUH_LOCUS21</name>
</gene>
<evidence type="ECO:0000313" key="1">
    <source>
        <dbReference type="EMBL" id="VDK27094.1"/>
    </source>
</evidence>
<evidence type="ECO:0000313" key="3">
    <source>
        <dbReference type="WBParaSite" id="GPUH_0000002001-mRNA-1"/>
    </source>
</evidence>
<accession>A0A183CU80</accession>
<name>A0A183CU80_9BILA</name>
<dbReference type="WBParaSite" id="GPUH_0000002001-mRNA-1">
    <property type="protein sequence ID" value="GPUH_0000002001-mRNA-1"/>
    <property type="gene ID" value="GPUH_0000002001"/>
</dbReference>
<sequence length="90" mass="9968">MCSEQSGIACAMTRATAGCGKSIDFGYSSEREAPLLQRKLVALKHRFYKAMLVPCSIGQQQQRQSRGTGSGDCCFWLRHGVTTMACFWLL</sequence>
<dbReference type="AlphaFoldDB" id="A0A183CU80"/>
<proteinExistence type="predicted"/>
<dbReference type="EMBL" id="UYRT01000013">
    <property type="protein sequence ID" value="VDK27094.1"/>
    <property type="molecule type" value="Genomic_DNA"/>
</dbReference>
<reference evidence="3" key="1">
    <citation type="submission" date="2016-06" db="UniProtKB">
        <authorList>
            <consortium name="WormBaseParasite"/>
        </authorList>
    </citation>
    <scope>IDENTIFICATION</scope>
</reference>